<organism evidence="1 2">
    <name type="scientific">Halosquirtibacter laminarini</name>
    <dbReference type="NCBI Taxonomy" id="3374600"/>
    <lineage>
        <taxon>Bacteria</taxon>
        <taxon>Pseudomonadati</taxon>
        <taxon>Bacteroidota</taxon>
        <taxon>Bacteroidia</taxon>
        <taxon>Marinilabiliales</taxon>
        <taxon>Prolixibacteraceae</taxon>
        <taxon>Halosquirtibacter</taxon>
    </lineage>
</organism>
<dbReference type="EMBL" id="CP081303">
    <property type="protein sequence ID" value="QZE14205.1"/>
    <property type="molecule type" value="Genomic_DNA"/>
</dbReference>
<dbReference type="EC" id="2.3.1.129" evidence="1"/>
<name>A0AC61NIW3_9BACT</name>
<keyword evidence="2" id="KW-1185">Reference proteome</keyword>
<protein>
    <submittedName>
        <fullName evidence="1">Acyl-ACP--UDP-N-acetylglucosamine O-acyltransferase</fullName>
        <ecNumber evidence="1">2.3.1.129</ecNumber>
    </submittedName>
</protein>
<keyword evidence="1" id="KW-0808">Transferase</keyword>
<evidence type="ECO:0000313" key="1">
    <source>
        <dbReference type="EMBL" id="QZE14205.1"/>
    </source>
</evidence>
<reference evidence="1" key="1">
    <citation type="submission" date="2021-08" db="EMBL/GenBank/DDBJ databases">
        <title>Novel anaerobic bacterium isolated from sea squirt in East Sea, Republic of Korea.</title>
        <authorList>
            <person name="Nguyen T.H."/>
            <person name="Li Z."/>
            <person name="Lee Y.-J."/>
            <person name="Ko J."/>
            <person name="Kim S.-G."/>
        </authorList>
    </citation>
    <scope>NUCLEOTIDE SEQUENCE</scope>
    <source>
        <strain evidence="1">KCTC 25031</strain>
    </source>
</reference>
<dbReference type="Proteomes" id="UP000826212">
    <property type="component" value="Chromosome"/>
</dbReference>
<evidence type="ECO:0000313" key="2">
    <source>
        <dbReference type="Proteomes" id="UP000826212"/>
    </source>
</evidence>
<accession>A0AC61NIW3</accession>
<proteinExistence type="predicted"/>
<keyword evidence="1" id="KW-0012">Acyltransferase</keyword>
<sequence>MKESLAYIHPDAKIGQNVTIEPFASIFNDVEIGDGTHISSNVTILPGTRIGKNCKIHSGAVIGGDPQDLKYKGEYTTVEIGDNNTIREFVTINKGTSAAMKTVVGNNCLIMAYSHIAHDCIVGNHVILANCTQLAGEVIVSDWAILGGGTLVHQFCHIGEHVMVSGGSHVSKDIPPFVKAGRDPLSFVGVNSIGLRRRQFTNDKIREVQDIFRFLYQKGYNNKQALEIIATEVPQSKERDMIIEFVKNSHRGVIKGYYSEK</sequence>
<gene>
    <name evidence="1" type="primary">lpxA</name>
    <name evidence="1" type="ORF">K4L44_17090</name>
</gene>